<dbReference type="Proteomes" id="UP000312784">
    <property type="component" value="Unassembled WGS sequence"/>
</dbReference>
<dbReference type="RefSeq" id="WP_140025510.1">
    <property type="nucleotide sequence ID" value="NZ_JBHUFG010000004.1"/>
</dbReference>
<evidence type="ECO:0000256" key="1">
    <source>
        <dbReference type="SAM" id="SignalP"/>
    </source>
</evidence>
<accession>A0ABY2Y332</accession>
<organism evidence="2 3">
    <name type="scientific">Ochrobactrum teleogrylli</name>
    <dbReference type="NCBI Taxonomy" id="2479765"/>
    <lineage>
        <taxon>Bacteria</taxon>
        <taxon>Pseudomonadati</taxon>
        <taxon>Pseudomonadota</taxon>
        <taxon>Alphaproteobacteria</taxon>
        <taxon>Hyphomicrobiales</taxon>
        <taxon>Brucellaceae</taxon>
        <taxon>Brucella/Ochrobactrum group</taxon>
        <taxon>Ochrobactrum</taxon>
    </lineage>
</organism>
<evidence type="ECO:0008006" key="4">
    <source>
        <dbReference type="Google" id="ProtNLM"/>
    </source>
</evidence>
<proteinExistence type="predicted"/>
<gene>
    <name evidence="2" type="ORF">FIC94_16010</name>
</gene>
<dbReference type="EMBL" id="VEWL01000010">
    <property type="protein sequence ID" value="TNV13239.1"/>
    <property type="molecule type" value="Genomic_DNA"/>
</dbReference>
<keyword evidence="3" id="KW-1185">Reference proteome</keyword>
<keyword evidence="1" id="KW-0732">Signal</keyword>
<feature type="signal peptide" evidence="1">
    <location>
        <begin position="1"/>
        <end position="23"/>
    </location>
</feature>
<reference evidence="2 3" key="1">
    <citation type="submission" date="2019-06" db="EMBL/GenBank/DDBJ databases">
        <title>Ochrobactrum cricket sp.nov., isolated from the insect Teleogryllus occipitalis living in deserted cropland.</title>
        <authorList>
            <person name="Hu M."/>
        </authorList>
    </citation>
    <scope>NUCLEOTIDE SEQUENCE [LARGE SCALE GENOMIC DNA]</scope>
    <source>
        <strain evidence="2 3">LCB8</strain>
    </source>
</reference>
<protein>
    <recommendedName>
        <fullName evidence="4">Twin-arginine translocation signal domain-containing protein</fullName>
    </recommendedName>
</protein>
<name>A0ABY2Y332_9HYPH</name>
<evidence type="ECO:0000313" key="3">
    <source>
        <dbReference type="Proteomes" id="UP000312784"/>
    </source>
</evidence>
<feature type="chain" id="PRO_5046210258" description="Twin-arginine translocation signal domain-containing protein" evidence="1">
    <location>
        <begin position="24"/>
        <end position="114"/>
    </location>
</feature>
<sequence>MNRRFFLKLLPVASAAVAIPAVAISADKEPQPNATAPLPEKWQGDGYYEVLDAGTVRLQRVGRFNPFDDENDGRCFRFSSPIPSARDEIVYRYEAAIDAVLIRKVEEKFWRVPA</sequence>
<comment type="caution">
    <text evidence="2">The sequence shown here is derived from an EMBL/GenBank/DDBJ whole genome shotgun (WGS) entry which is preliminary data.</text>
</comment>
<evidence type="ECO:0000313" key="2">
    <source>
        <dbReference type="EMBL" id="TNV13239.1"/>
    </source>
</evidence>